<proteinExistence type="predicted"/>
<keyword evidence="2" id="KW-1185">Reference proteome</keyword>
<dbReference type="AlphaFoldDB" id="A0A0R0M1E8"/>
<reference evidence="1 2" key="1">
    <citation type="submission" date="2015-07" db="EMBL/GenBank/DDBJ databases">
        <title>The genome of Pseudoloma neurophilia, a relevant intracellular parasite of the zebrafish.</title>
        <authorList>
            <person name="Ndikumana S."/>
            <person name="Pelin A."/>
            <person name="Sanders J."/>
            <person name="Corradi N."/>
        </authorList>
    </citation>
    <scope>NUCLEOTIDE SEQUENCE [LARGE SCALE GENOMIC DNA]</scope>
    <source>
        <strain evidence="1 2">MK1</strain>
    </source>
</reference>
<dbReference type="EMBL" id="LGUB01000811">
    <property type="protein sequence ID" value="KRH92592.1"/>
    <property type="molecule type" value="Genomic_DNA"/>
</dbReference>
<dbReference type="OrthoDB" id="2191243at2759"/>
<evidence type="ECO:0000313" key="2">
    <source>
        <dbReference type="Proteomes" id="UP000051530"/>
    </source>
</evidence>
<name>A0A0R0M1E8_9MICR</name>
<gene>
    <name evidence="1" type="ORF">M153_4169000348</name>
</gene>
<sequence>MSPLEEKSLTIELVPGKLHFNIIGIIGNITNDLENIQSFYIAAEDKNDGLIDIKEIKKDDLNSFELYFPISVKDLITVRFHLFVQFKDIKFDYKQSSSMSQLERKLRRVGFVENVVELHDIKKWHNKPESIDQKLSKKSQSNPFKRLLQILEPDIPDIYGIKVEICYTSNEEEALVGHKSVQSMKELKNWLNVRENTYKEFFQGYLNIKGHNLKFCTHLWKRRYVQWNGYDFILFNVYTQEEVGIVNFKQHLKTISVQAVDVTDKNFLKDNLIRINVDDGFFELHFDNQKAYQKCLSAAEHLFGRIHKIKNW</sequence>
<organism evidence="1 2">
    <name type="scientific">Pseudoloma neurophilia</name>
    <dbReference type="NCBI Taxonomy" id="146866"/>
    <lineage>
        <taxon>Eukaryota</taxon>
        <taxon>Fungi</taxon>
        <taxon>Fungi incertae sedis</taxon>
        <taxon>Microsporidia</taxon>
        <taxon>Pseudoloma</taxon>
    </lineage>
</organism>
<accession>A0A0R0M1E8</accession>
<protein>
    <submittedName>
        <fullName evidence="1">Uncharacterized protein</fullName>
    </submittedName>
</protein>
<dbReference type="Proteomes" id="UP000051530">
    <property type="component" value="Unassembled WGS sequence"/>
</dbReference>
<comment type="caution">
    <text evidence="1">The sequence shown here is derived from an EMBL/GenBank/DDBJ whole genome shotgun (WGS) entry which is preliminary data.</text>
</comment>
<evidence type="ECO:0000313" key="1">
    <source>
        <dbReference type="EMBL" id="KRH92592.1"/>
    </source>
</evidence>
<dbReference type="VEuPathDB" id="MicrosporidiaDB:M153_4169000348"/>